<feature type="region of interest" description="Disordered" evidence="1">
    <location>
        <begin position="182"/>
        <end position="247"/>
    </location>
</feature>
<dbReference type="EMBL" id="CADCWE010000166">
    <property type="protein sequence ID" value="CAA9547035.1"/>
    <property type="molecule type" value="Genomic_DNA"/>
</dbReference>
<proteinExistence type="predicted"/>
<gene>
    <name evidence="2" type="ORF">AVDCRST_MAG73-2515</name>
</gene>
<evidence type="ECO:0000313" key="2">
    <source>
        <dbReference type="EMBL" id="CAA9547035.1"/>
    </source>
</evidence>
<evidence type="ECO:0000256" key="1">
    <source>
        <dbReference type="SAM" id="MobiDB-lite"/>
    </source>
</evidence>
<protein>
    <submittedName>
        <fullName evidence="2">Uncharacterized protein</fullName>
    </submittedName>
</protein>
<feature type="compositionally biased region" description="Acidic residues" evidence="1">
    <location>
        <begin position="189"/>
        <end position="213"/>
    </location>
</feature>
<accession>A0A6J4UCH2</accession>
<organism evidence="2">
    <name type="scientific">uncultured Thermomicrobiales bacterium</name>
    <dbReference type="NCBI Taxonomy" id="1645740"/>
    <lineage>
        <taxon>Bacteria</taxon>
        <taxon>Pseudomonadati</taxon>
        <taxon>Thermomicrobiota</taxon>
        <taxon>Thermomicrobia</taxon>
        <taxon>Thermomicrobiales</taxon>
        <taxon>environmental samples</taxon>
    </lineage>
</organism>
<dbReference type="AlphaFoldDB" id="A0A6J4UCH2"/>
<feature type="compositionally biased region" description="Acidic residues" evidence="1">
    <location>
        <begin position="229"/>
        <end position="247"/>
    </location>
</feature>
<reference evidence="2" key="1">
    <citation type="submission" date="2020-02" db="EMBL/GenBank/DDBJ databases">
        <authorList>
            <person name="Meier V. D."/>
        </authorList>
    </citation>
    <scope>NUCLEOTIDE SEQUENCE</scope>
    <source>
        <strain evidence="2">AVDCRST_MAG73</strain>
    </source>
</reference>
<sequence>MQDRQEQDDAVRRRPARWGASIGLALALLIGVAGPVLALSQDDDGASELVGEYGVAITEIDIPQDLPVVPALSGQWRIALEDDGSYVLERTDVGVLINGSYQVDGDQITLTDEGGLLSCANARSTVADLDPVTGVYTWTFEDEALVLVPEEEGCALRSILLSSRPLVTFIACLTEPFDFAANNPADGDATPDPDDEPITSEDEAAEADEDEATPDNPLDQLAGRRGNDESDADADADSGGEVPPEDEIDAGVDELLRQVTACWATGDPARLIPLFGEGLRAELVDGIGTIEDVAVQLEPLLTVPLTFERAGDLRLTDDTIAVAVVVVQIEDEESFQRFEFSYEDGRWLLNSLGEQEQAP</sequence>
<name>A0A6J4UCH2_9BACT</name>